<dbReference type="AlphaFoldDB" id="A0A7R8CQM0"/>
<dbReference type="PROSITE" id="PS50102">
    <property type="entry name" value="RRM"/>
    <property type="match status" value="1"/>
</dbReference>
<dbReference type="InterPro" id="IPR002483">
    <property type="entry name" value="PWI_dom"/>
</dbReference>
<gene>
    <name evidence="5" type="ORF">LSAA_7858</name>
</gene>
<accession>A0A7R8CQM0</accession>
<dbReference type="Gene3D" id="1.20.1390.10">
    <property type="entry name" value="PWI domain"/>
    <property type="match status" value="1"/>
</dbReference>
<dbReference type="Gene3D" id="2.30.30.100">
    <property type="match status" value="1"/>
</dbReference>
<dbReference type="CDD" id="cd01733">
    <property type="entry name" value="LSm10"/>
    <property type="match status" value="1"/>
</dbReference>
<organism evidence="5 6">
    <name type="scientific">Lepeophtheirus salmonis</name>
    <name type="common">Salmon louse</name>
    <name type="synonym">Caligus salmonis</name>
    <dbReference type="NCBI Taxonomy" id="72036"/>
    <lineage>
        <taxon>Eukaryota</taxon>
        <taxon>Metazoa</taxon>
        <taxon>Ecdysozoa</taxon>
        <taxon>Arthropoda</taxon>
        <taxon>Crustacea</taxon>
        <taxon>Multicrustacea</taxon>
        <taxon>Hexanauplia</taxon>
        <taxon>Copepoda</taxon>
        <taxon>Siphonostomatoida</taxon>
        <taxon>Caligidae</taxon>
        <taxon>Lepeophtheirus</taxon>
    </lineage>
</organism>
<feature type="region of interest" description="Disordered" evidence="4">
    <location>
        <begin position="261"/>
        <end position="316"/>
    </location>
</feature>
<dbReference type="InterPro" id="IPR012677">
    <property type="entry name" value="Nucleotide-bd_a/b_plait_sf"/>
</dbReference>
<feature type="compositionally biased region" description="Basic and acidic residues" evidence="4">
    <location>
        <begin position="94"/>
        <end position="103"/>
    </location>
</feature>
<dbReference type="SMART" id="SM00360">
    <property type="entry name" value="RRM"/>
    <property type="match status" value="1"/>
</dbReference>
<reference evidence="5" key="1">
    <citation type="submission" date="2021-02" db="EMBL/GenBank/DDBJ databases">
        <authorList>
            <person name="Bekaert M."/>
        </authorList>
    </citation>
    <scope>NUCLEOTIDE SEQUENCE</scope>
    <source>
        <strain evidence="5">IoA-00</strain>
    </source>
</reference>
<dbReference type="OrthoDB" id="10256176at2759"/>
<dbReference type="InterPro" id="IPR000504">
    <property type="entry name" value="RRM_dom"/>
</dbReference>
<feature type="region of interest" description="Disordered" evidence="4">
    <location>
        <begin position="724"/>
        <end position="783"/>
    </location>
</feature>
<dbReference type="EMBL" id="HG994582">
    <property type="protein sequence ID" value="CAF2894718.1"/>
    <property type="molecule type" value="Genomic_DNA"/>
</dbReference>
<feature type="region of interest" description="Disordered" evidence="4">
    <location>
        <begin position="411"/>
        <end position="438"/>
    </location>
</feature>
<evidence type="ECO:0000313" key="5">
    <source>
        <dbReference type="EMBL" id="CAF2894718.1"/>
    </source>
</evidence>
<feature type="region of interest" description="Disordered" evidence="4">
    <location>
        <begin position="83"/>
        <end position="199"/>
    </location>
</feature>
<proteinExistence type="predicted"/>
<dbReference type="GO" id="GO:0003723">
    <property type="term" value="F:RNA binding"/>
    <property type="evidence" value="ECO:0007669"/>
    <property type="project" value="UniProtKB-UniRule"/>
</dbReference>
<feature type="compositionally biased region" description="Basic residues" evidence="4">
    <location>
        <begin position="156"/>
        <end position="172"/>
    </location>
</feature>
<feature type="compositionally biased region" description="Basic and acidic residues" evidence="4">
    <location>
        <begin position="869"/>
        <end position="882"/>
    </location>
</feature>
<dbReference type="Proteomes" id="UP000675881">
    <property type="component" value="Chromosome 3"/>
</dbReference>
<dbReference type="GO" id="GO:0005634">
    <property type="term" value="C:nucleus"/>
    <property type="evidence" value="ECO:0007669"/>
    <property type="project" value="TreeGrafter"/>
</dbReference>
<dbReference type="SUPFAM" id="SSF54928">
    <property type="entry name" value="RNA-binding domain, RBD"/>
    <property type="match status" value="1"/>
</dbReference>
<sequence>MLIENPESLKAWLTSVIEPLCDADPSALAKYVIALIKKDKAVSELRESMQEQMDVFLQGETKNFTRQLFEALDSKSYLSAAVSQAQTPLEEEELPKPTDAVKVEEEEPPQPPHQPPRPVVKRAEDERHRRRRCSPFRSTNSRRRRFRSRSPSYSSSKRRRSPYNGRRSRSPRRSRDSVSPPKEEEENGYTPSTKKRPPRYAVVLEDSSTPNPTSVPPPPYLPVSAPTAPYTTPDPYVPVSTVVPPTSGALVLPPLHVPPPGYAVPHTTHSSDPSRKRSFEGSNSDGYPPHKRFDFNRLGNRGGRGGPRGSSNGRNMTSKLAVRNIPPLYNNIAQLNNHFARFGVLVNVQVQFEGDPGSALVTFSKPTEAESAFSSSEAVMGNRFIKMFYHYDRPNFNSSLLSVKDRLGVDKNKTSEHSGDGSLDNGKPKDENGSSISQKAEEKKRLYSNIYLSFLSFEIAAIQKNQELLKANAELKKKQEDKKKEAVKNLSDLQRSKQSLLEKLIAQQKALIVKFEKSENQDEKTEIMKLSKVLTFQIENAREDVKKAMQASQVKKTPGELQKELLDAELELFNKQQNGNDTTELQKRVNTLKIEAARCGVLPTSRLPRGRAGYFRGGRGYRVSPYGLSSYRGGRGGITRGRGRGYGLTSVDRRPSKILVSGFEVDDKEEVITHFQNCVEMLKNAMNNGGKSCGDRVLQLSWYNNSNSEEFTSECDDKNVHETVLDEDDYTPLDHAYIPPGLEENDKSQSSDKDEKELNVDDLLYDGPEDEEEEEEEEEEERSWKPCILRGCLGSVTTIELRNDSSVKGRIIEVDGFMNTTMAESLFIDASGRHIQFDKFFVPARLIRCFQIPSQINMVETMNEQIFGRGDKSKGRGRREFAVGRGTQKIMDKRSRRRMEDLQNAMKMKEEMSKKKESD</sequence>
<dbReference type="InterPro" id="IPR045137">
    <property type="entry name" value="RBM26/27"/>
</dbReference>
<evidence type="ECO:0000256" key="2">
    <source>
        <dbReference type="PROSITE-ProRule" id="PRU00176"/>
    </source>
</evidence>
<evidence type="ECO:0000256" key="3">
    <source>
        <dbReference type="SAM" id="Coils"/>
    </source>
</evidence>
<dbReference type="PANTHER" id="PTHR14398:SF0">
    <property type="entry name" value="ZINC FINGER PROTEIN SWM"/>
    <property type="match status" value="1"/>
</dbReference>
<dbReference type="SUPFAM" id="SSF50182">
    <property type="entry name" value="Sm-like ribonucleoproteins"/>
    <property type="match status" value="1"/>
</dbReference>
<feature type="region of interest" description="Disordered" evidence="4">
    <location>
        <begin position="869"/>
        <end position="897"/>
    </location>
</feature>
<feature type="compositionally biased region" description="Basic and acidic residues" evidence="4">
    <location>
        <begin position="744"/>
        <end position="759"/>
    </location>
</feature>
<evidence type="ECO:0000256" key="4">
    <source>
        <dbReference type="SAM" id="MobiDB-lite"/>
    </source>
</evidence>
<protein>
    <submittedName>
        <fullName evidence="5">RBM26</fullName>
    </submittedName>
</protein>
<feature type="compositionally biased region" description="Pro residues" evidence="4">
    <location>
        <begin position="109"/>
        <end position="118"/>
    </location>
</feature>
<dbReference type="Pfam" id="PF01480">
    <property type="entry name" value="PWI"/>
    <property type="match status" value="1"/>
</dbReference>
<dbReference type="Pfam" id="PF01423">
    <property type="entry name" value="LSM"/>
    <property type="match status" value="1"/>
</dbReference>
<dbReference type="InterPro" id="IPR010920">
    <property type="entry name" value="LSM_dom_sf"/>
</dbReference>
<dbReference type="PANTHER" id="PTHR14398">
    <property type="entry name" value="RNA RECOGNITION RRM/RNP DOMAIN"/>
    <property type="match status" value="1"/>
</dbReference>
<keyword evidence="1 2" id="KW-0694">RNA-binding</keyword>
<feature type="compositionally biased region" description="Acidic residues" evidence="4">
    <location>
        <begin position="763"/>
        <end position="781"/>
    </location>
</feature>
<name>A0A7R8CQM0_LEPSM</name>
<keyword evidence="6" id="KW-1185">Reference proteome</keyword>
<feature type="compositionally biased region" description="Basic residues" evidence="4">
    <location>
        <begin position="128"/>
        <end position="148"/>
    </location>
</feature>
<dbReference type="InterPro" id="IPR035979">
    <property type="entry name" value="RBD_domain_sf"/>
</dbReference>
<evidence type="ECO:0000256" key="1">
    <source>
        <dbReference type="ARBA" id="ARBA00022884"/>
    </source>
</evidence>
<dbReference type="InterPro" id="IPR001163">
    <property type="entry name" value="Sm_dom_euk/arc"/>
</dbReference>
<evidence type="ECO:0000313" key="6">
    <source>
        <dbReference type="Proteomes" id="UP000675881"/>
    </source>
</evidence>
<feature type="coiled-coil region" evidence="3">
    <location>
        <begin position="461"/>
        <end position="521"/>
    </location>
</feature>
<dbReference type="Gene3D" id="3.30.70.330">
    <property type="match status" value="1"/>
</dbReference>
<keyword evidence="3" id="KW-0175">Coiled coil</keyword>